<comment type="subcellular location">
    <subcellularLocation>
        <location evidence="1">Cell outer membrane</location>
    </subcellularLocation>
</comment>
<keyword evidence="7" id="KW-0998">Cell outer membrane</keyword>
<dbReference type="EMBL" id="FSRA01000001">
    <property type="protein sequence ID" value="SIN84057.1"/>
    <property type="molecule type" value="Genomic_DNA"/>
</dbReference>
<gene>
    <name evidence="9" type="ORF">SAMN04488055_1704</name>
</gene>
<dbReference type="AlphaFoldDB" id="A0A1N6EM69"/>
<organism evidence="9 10">
    <name type="scientific">Chitinophaga niabensis</name>
    <dbReference type="NCBI Taxonomy" id="536979"/>
    <lineage>
        <taxon>Bacteria</taxon>
        <taxon>Pseudomonadati</taxon>
        <taxon>Bacteroidota</taxon>
        <taxon>Chitinophagia</taxon>
        <taxon>Chitinophagales</taxon>
        <taxon>Chitinophagaceae</taxon>
        <taxon>Chitinophaga</taxon>
    </lineage>
</organism>
<evidence type="ECO:0000256" key="6">
    <source>
        <dbReference type="ARBA" id="ARBA00023136"/>
    </source>
</evidence>
<keyword evidence="8" id="KW-0732">Signal</keyword>
<evidence type="ECO:0000256" key="7">
    <source>
        <dbReference type="ARBA" id="ARBA00023237"/>
    </source>
</evidence>
<keyword evidence="3" id="KW-0813">Transport</keyword>
<evidence type="ECO:0000256" key="8">
    <source>
        <dbReference type="SAM" id="SignalP"/>
    </source>
</evidence>
<evidence type="ECO:0000256" key="3">
    <source>
        <dbReference type="ARBA" id="ARBA00022448"/>
    </source>
</evidence>
<keyword evidence="10" id="KW-1185">Reference proteome</keyword>
<dbReference type="Proteomes" id="UP000185003">
    <property type="component" value="Unassembled WGS sequence"/>
</dbReference>
<evidence type="ECO:0000256" key="4">
    <source>
        <dbReference type="ARBA" id="ARBA00022452"/>
    </source>
</evidence>
<evidence type="ECO:0000256" key="1">
    <source>
        <dbReference type="ARBA" id="ARBA00004442"/>
    </source>
</evidence>
<keyword evidence="6" id="KW-0472">Membrane</keyword>
<evidence type="ECO:0000313" key="10">
    <source>
        <dbReference type="Proteomes" id="UP000185003"/>
    </source>
</evidence>
<evidence type="ECO:0000256" key="2">
    <source>
        <dbReference type="ARBA" id="ARBA00007613"/>
    </source>
</evidence>
<protein>
    <submittedName>
        <fullName evidence="9">Outer membrane protein TolC</fullName>
    </submittedName>
</protein>
<dbReference type="PANTHER" id="PTHR30026">
    <property type="entry name" value="OUTER MEMBRANE PROTEIN TOLC"/>
    <property type="match status" value="1"/>
</dbReference>
<dbReference type="GO" id="GO:0009279">
    <property type="term" value="C:cell outer membrane"/>
    <property type="evidence" value="ECO:0007669"/>
    <property type="project" value="UniProtKB-SubCell"/>
</dbReference>
<sequence>MMMKTGLIFILLAFTRTAYSQDTLRLSLAEAVSMAKASSIASKQAVTVKETRYWEWRTYKSNYQPQLALNGNLPGYQKTFNQVQQPNGTVEFQPVHNNNSSLNLAFSQSITPTGGKIYGATELQRFDDFDRKNTLYNAIPYTIGYQQPLFQFNKLKWDKRIEPLKFSESKQNYISAMEQIAVTVSGYFFDLLLAQVNFQIAETNLQNTLQIQKIADEKFNLGKISKNEILQLQLEHLKSQKAVGKARRDMEIAMLNLRSYIGLQEKGKIELVLPPSAINMEVTAEKVLAEAYVNNANAIAFIRKVIEAKRDVAQAKGDNGLNATLTANLGFANRASTIPKVYTAPQNQQLVSLEFAIPILDWGRSKSRTKTAEANLRFTEYAVEQDKQSFAQAVTTQVTLFDMMKDQVALSAHADSIASEKYQIAQTRYVLGNLSITDLSIAFQEKDQAKRDYVVALRDFWGAYYELRYLSLYDFEKNEKIHYN</sequence>
<reference evidence="9 10" key="1">
    <citation type="submission" date="2016-11" db="EMBL/GenBank/DDBJ databases">
        <authorList>
            <person name="Jaros S."/>
            <person name="Januszkiewicz K."/>
            <person name="Wedrychowicz H."/>
        </authorList>
    </citation>
    <scope>NUCLEOTIDE SEQUENCE [LARGE SCALE GENOMIC DNA]</scope>
    <source>
        <strain evidence="9 10">DSM 24787</strain>
    </source>
</reference>
<dbReference type="OrthoDB" id="940457at2"/>
<dbReference type="InterPro" id="IPR003423">
    <property type="entry name" value="OMP_efflux"/>
</dbReference>
<accession>A0A1N6EM69</accession>
<name>A0A1N6EM69_9BACT</name>
<dbReference type="Gene3D" id="1.20.1600.10">
    <property type="entry name" value="Outer membrane efflux proteins (OEP)"/>
    <property type="match status" value="1"/>
</dbReference>
<dbReference type="Pfam" id="PF02321">
    <property type="entry name" value="OEP"/>
    <property type="match status" value="2"/>
</dbReference>
<dbReference type="InterPro" id="IPR051906">
    <property type="entry name" value="TolC-like"/>
</dbReference>
<comment type="similarity">
    <text evidence="2">Belongs to the outer membrane factor (OMF) (TC 1.B.17) family.</text>
</comment>
<proteinExistence type="inferred from homology"/>
<dbReference type="SUPFAM" id="SSF56954">
    <property type="entry name" value="Outer membrane efflux proteins (OEP)"/>
    <property type="match status" value="1"/>
</dbReference>
<dbReference type="GO" id="GO:0015288">
    <property type="term" value="F:porin activity"/>
    <property type="evidence" value="ECO:0007669"/>
    <property type="project" value="TreeGrafter"/>
</dbReference>
<keyword evidence="5" id="KW-0812">Transmembrane</keyword>
<dbReference type="PANTHER" id="PTHR30026:SF20">
    <property type="entry name" value="OUTER MEMBRANE PROTEIN TOLC"/>
    <property type="match status" value="1"/>
</dbReference>
<evidence type="ECO:0000313" key="9">
    <source>
        <dbReference type="EMBL" id="SIN84057.1"/>
    </source>
</evidence>
<evidence type="ECO:0000256" key="5">
    <source>
        <dbReference type="ARBA" id="ARBA00022692"/>
    </source>
</evidence>
<dbReference type="GO" id="GO:0015562">
    <property type="term" value="F:efflux transmembrane transporter activity"/>
    <property type="evidence" value="ECO:0007669"/>
    <property type="project" value="InterPro"/>
</dbReference>
<feature type="signal peptide" evidence="8">
    <location>
        <begin position="1"/>
        <end position="20"/>
    </location>
</feature>
<keyword evidence="4" id="KW-1134">Transmembrane beta strand</keyword>
<dbReference type="STRING" id="536979.SAMN04488055_1704"/>
<dbReference type="GO" id="GO:1990281">
    <property type="term" value="C:efflux pump complex"/>
    <property type="evidence" value="ECO:0007669"/>
    <property type="project" value="TreeGrafter"/>
</dbReference>
<feature type="chain" id="PRO_5012184501" evidence="8">
    <location>
        <begin position="21"/>
        <end position="484"/>
    </location>
</feature>